<dbReference type="Pfam" id="PF01412">
    <property type="entry name" value="ArfGap"/>
    <property type="match status" value="1"/>
</dbReference>
<dbReference type="FunFam" id="1.10.220.150:FF:000008">
    <property type="entry name" value="ADP-ribosylation factor GTPase activating protein 1"/>
    <property type="match status" value="1"/>
</dbReference>
<dbReference type="PANTHER" id="PTHR46395:SF1">
    <property type="entry name" value="ADP-RIBOSYLATION FACTOR GTPASE-ACTIVATING PROTEIN 1"/>
    <property type="match status" value="1"/>
</dbReference>
<keyword evidence="5" id="KW-0963">Cytoplasm</keyword>
<keyword evidence="3" id="KW-0813">Transport</keyword>
<evidence type="ECO:0000256" key="13">
    <source>
        <dbReference type="ARBA" id="ARBA00023034"/>
    </source>
</evidence>
<sequence>MASPRTRRVLKDLRPLDENNFCFECEANNPQWVSVTYGIWICLECSGLHRGLGVHLSFVRSVTMDKWKDIELAKMKAGGNRKFREFLESQPDYDPKWNLQQKYNSRAAALFRDKVACEAEGKEWSAATSRAANYMPTSLGIPRPSEQRSTSNSTLGSYYGGNTNSYAGSGGGGYNTEGSVDNKYQGFGNDAPRSGPQNDDLLTGAMSSLSMGWSMLSKGASQAAAIAKDVGMQATQKASELTDNMGQGSGLLSGVASKATEVSTKSWDGLSQFVKSPSLQAFGGILNRGGYEDMAGAGGGLNTGTPVNSNSDFSSWLESSNLPRGALPAEGNSVSSKSLEAKPEKKKKSREERLDVQVKAPSRNRSGASLNSAGDEAPPTSTSTIDQFEAAVNKAKTNVAQQKVKKQEEEKKAAKGWDDDAWDILNQ</sequence>
<evidence type="ECO:0000256" key="8">
    <source>
        <dbReference type="ARBA" id="ARBA00022771"/>
    </source>
</evidence>
<evidence type="ECO:0000256" key="17">
    <source>
        <dbReference type="ARBA" id="ARBA00081514"/>
    </source>
</evidence>
<dbReference type="GO" id="GO:0016192">
    <property type="term" value="P:vesicle-mediated transport"/>
    <property type="evidence" value="ECO:0007669"/>
    <property type="project" value="UniProtKB-KW"/>
</dbReference>
<feature type="domain" description="Arf-GAP" evidence="20">
    <location>
        <begin position="7"/>
        <end position="124"/>
    </location>
</feature>
<evidence type="ECO:0000256" key="18">
    <source>
        <dbReference type="PROSITE-ProRule" id="PRU00288"/>
    </source>
</evidence>
<evidence type="ECO:0000256" key="6">
    <source>
        <dbReference type="ARBA" id="ARBA00022553"/>
    </source>
</evidence>
<feature type="compositionally biased region" description="Polar residues" evidence="19">
    <location>
        <begin position="312"/>
        <end position="322"/>
    </location>
</feature>
<feature type="compositionally biased region" description="Polar residues" evidence="19">
    <location>
        <begin position="363"/>
        <end position="372"/>
    </location>
</feature>
<gene>
    <name evidence="21" type="ORF">CAUJ_LOCUS2160</name>
</gene>
<dbReference type="AlphaFoldDB" id="A0A8S1GTL7"/>
<reference evidence="21" key="1">
    <citation type="submission" date="2020-10" db="EMBL/GenBank/DDBJ databases">
        <authorList>
            <person name="Kikuchi T."/>
        </authorList>
    </citation>
    <scope>NUCLEOTIDE SEQUENCE</scope>
    <source>
        <strain evidence="21">NKZ352</strain>
    </source>
</reference>
<evidence type="ECO:0000256" key="5">
    <source>
        <dbReference type="ARBA" id="ARBA00022490"/>
    </source>
</evidence>
<organism evidence="21 22">
    <name type="scientific">Caenorhabditis auriculariae</name>
    <dbReference type="NCBI Taxonomy" id="2777116"/>
    <lineage>
        <taxon>Eukaryota</taxon>
        <taxon>Metazoa</taxon>
        <taxon>Ecdysozoa</taxon>
        <taxon>Nematoda</taxon>
        <taxon>Chromadorea</taxon>
        <taxon>Rhabditida</taxon>
        <taxon>Rhabditina</taxon>
        <taxon>Rhabditomorpha</taxon>
        <taxon>Rhabditoidea</taxon>
        <taxon>Rhabditidae</taxon>
        <taxon>Peloderinae</taxon>
        <taxon>Caenorhabditis</taxon>
    </lineage>
</organism>
<evidence type="ECO:0000256" key="19">
    <source>
        <dbReference type="SAM" id="MobiDB-lite"/>
    </source>
</evidence>
<dbReference type="PRINTS" id="PR00405">
    <property type="entry name" value="REVINTRACTNG"/>
</dbReference>
<dbReference type="SMART" id="SM00105">
    <property type="entry name" value="ArfGap"/>
    <property type="match status" value="1"/>
</dbReference>
<dbReference type="PANTHER" id="PTHR46395">
    <property type="entry name" value="ADP-RIBOSYLATION FACTOR GTPASE-ACTIVATING PROTEIN 1"/>
    <property type="match status" value="1"/>
</dbReference>
<evidence type="ECO:0000256" key="2">
    <source>
        <dbReference type="ARBA" id="ARBA00004555"/>
    </source>
</evidence>
<dbReference type="OrthoDB" id="983479at2759"/>
<evidence type="ECO:0000256" key="10">
    <source>
        <dbReference type="ARBA" id="ARBA00022892"/>
    </source>
</evidence>
<keyword evidence="12" id="KW-0007">Acetylation</keyword>
<name>A0A8S1GTL7_9PELO</name>
<evidence type="ECO:0000313" key="21">
    <source>
        <dbReference type="EMBL" id="CAD6186241.1"/>
    </source>
</evidence>
<dbReference type="GO" id="GO:0015031">
    <property type="term" value="P:protein transport"/>
    <property type="evidence" value="ECO:0007669"/>
    <property type="project" value="UniProtKB-KW"/>
</dbReference>
<comment type="function">
    <text evidence="14">GTPase-activating protein (GAP) for the ADP ribosylation factor 1 (ARF1). Involved in membrane trafficking and /or vesicle transport. Promotes hydrolysis of the ARF1-bound GTP and thus, is required for the dissociation of coat proteins from Golgi-derived membranes and vesicles, a prerequisite for vesicle's fusion with target compartment. Probably regulates ARF1-mediated transport via its interaction with the KDELR proteins and TMED2. Overexpression induces the redistribution of the entire Golgi complex to the endoplasmic reticulum, as when ARF1 is deactivated. Its activity is stimulated by phosphoinosides and inhibited by phosphatidylcholine.</text>
</comment>
<evidence type="ECO:0000313" key="22">
    <source>
        <dbReference type="Proteomes" id="UP000835052"/>
    </source>
</evidence>
<proteinExistence type="predicted"/>
<evidence type="ECO:0000256" key="4">
    <source>
        <dbReference type="ARBA" id="ARBA00022468"/>
    </source>
</evidence>
<dbReference type="GO" id="GO:0032012">
    <property type="term" value="P:regulation of ARF protein signal transduction"/>
    <property type="evidence" value="ECO:0007669"/>
    <property type="project" value="TreeGrafter"/>
</dbReference>
<keyword evidence="11" id="KW-0653">Protein transport</keyword>
<evidence type="ECO:0000259" key="20">
    <source>
        <dbReference type="PROSITE" id="PS50115"/>
    </source>
</evidence>
<keyword evidence="9" id="KW-0862">Zinc</keyword>
<evidence type="ECO:0000256" key="14">
    <source>
        <dbReference type="ARBA" id="ARBA00058112"/>
    </source>
</evidence>
<keyword evidence="13" id="KW-0333">Golgi apparatus</keyword>
<dbReference type="GO" id="GO:0005096">
    <property type="term" value="F:GTPase activator activity"/>
    <property type="evidence" value="ECO:0007669"/>
    <property type="project" value="UniProtKB-KW"/>
</dbReference>
<evidence type="ECO:0000256" key="1">
    <source>
        <dbReference type="ARBA" id="ARBA00004496"/>
    </source>
</evidence>
<keyword evidence="4" id="KW-0343">GTPase activation</keyword>
<evidence type="ECO:0000256" key="15">
    <source>
        <dbReference type="ARBA" id="ARBA00071258"/>
    </source>
</evidence>
<keyword evidence="7" id="KW-0479">Metal-binding</keyword>
<feature type="region of interest" description="Disordered" evidence="19">
    <location>
        <begin position="312"/>
        <end position="386"/>
    </location>
</feature>
<comment type="caution">
    <text evidence="21">The sequence shown here is derived from an EMBL/GenBank/DDBJ whole genome shotgun (WGS) entry which is preliminary data.</text>
</comment>
<evidence type="ECO:0000256" key="16">
    <source>
        <dbReference type="ARBA" id="ARBA00077418"/>
    </source>
</evidence>
<evidence type="ECO:0000256" key="9">
    <source>
        <dbReference type="ARBA" id="ARBA00022833"/>
    </source>
</evidence>
<accession>A0A8S1GTL7</accession>
<dbReference type="GO" id="GO:0008270">
    <property type="term" value="F:zinc ion binding"/>
    <property type="evidence" value="ECO:0007669"/>
    <property type="project" value="UniProtKB-KW"/>
</dbReference>
<comment type="subcellular location">
    <subcellularLocation>
        <location evidence="1">Cytoplasm</location>
    </subcellularLocation>
    <subcellularLocation>
        <location evidence="2">Golgi apparatus</location>
    </subcellularLocation>
</comment>
<dbReference type="GO" id="GO:0000139">
    <property type="term" value="C:Golgi membrane"/>
    <property type="evidence" value="ECO:0007669"/>
    <property type="project" value="TreeGrafter"/>
</dbReference>
<dbReference type="CDD" id="cd08830">
    <property type="entry name" value="ArfGap_ArfGap1"/>
    <property type="match status" value="1"/>
</dbReference>
<dbReference type="GO" id="GO:0030100">
    <property type="term" value="P:regulation of endocytosis"/>
    <property type="evidence" value="ECO:0007669"/>
    <property type="project" value="TreeGrafter"/>
</dbReference>
<feature type="compositionally biased region" description="Basic and acidic residues" evidence="19">
    <location>
        <begin position="405"/>
        <end position="418"/>
    </location>
</feature>
<dbReference type="Proteomes" id="UP000835052">
    <property type="component" value="Unassembled WGS sequence"/>
</dbReference>
<protein>
    <recommendedName>
        <fullName evidence="15">ADP-ribosylation factor GTPase-activating protein 1</fullName>
    </recommendedName>
    <alternativeName>
        <fullName evidence="17">ADP-ribosylation factor 1 GTPase-activating protein</fullName>
    </alternativeName>
    <alternativeName>
        <fullName evidence="16">ARF1-directed GTPase-activating protein</fullName>
    </alternativeName>
</protein>
<evidence type="ECO:0000256" key="3">
    <source>
        <dbReference type="ARBA" id="ARBA00022448"/>
    </source>
</evidence>
<evidence type="ECO:0000256" key="7">
    <source>
        <dbReference type="ARBA" id="ARBA00022723"/>
    </source>
</evidence>
<dbReference type="InterPro" id="IPR001164">
    <property type="entry name" value="ArfGAP_dom"/>
</dbReference>
<feature type="region of interest" description="Disordered" evidence="19">
    <location>
        <begin position="135"/>
        <end position="157"/>
    </location>
</feature>
<keyword evidence="10" id="KW-0931">ER-Golgi transport</keyword>
<feature type="compositionally biased region" description="Basic and acidic residues" evidence="19">
    <location>
        <begin position="339"/>
        <end position="356"/>
    </location>
</feature>
<keyword evidence="6" id="KW-0597">Phosphoprotein</keyword>
<dbReference type="PROSITE" id="PS50115">
    <property type="entry name" value="ARFGAP"/>
    <property type="match status" value="1"/>
</dbReference>
<keyword evidence="8 18" id="KW-0863">Zinc-finger</keyword>
<evidence type="ECO:0000256" key="12">
    <source>
        <dbReference type="ARBA" id="ARBA00022990"/>
    </source>
</evidence>
<dbReference type="InterPro" id="IPR037278">
    <property type="entry name" value="ARFGAP/RecO"/>
</dbReference>
<feature type="region of interest" description="Disordered" evidence="19">
    <location>
        <begin position="398"/>
        <end position="427"/>
    </location>
</feature>
<evidence type="ECO:0000256" key="11">
    <source>
        <dbReference type="ARBA" id="ARBA00022927"/>
    </source>
</evidence>
<dbReference type="InterPro" id="IPR038508">
    <property type="entry name" value="ArfGAP_dom_sf"/>
</dbReference>
<dbReference type="Gene3D" id="1.10.220.150">
    <property type="entry name" value="Arf GTPase activating protein"/>
    <property type="match status" value="1"/>
</dbReference>
<dbReference type="EMBL" id="CAJGYM010000004">
    <property type="protein sequence ID" value="CAD6186241.1"/>
    <property type="molecule type" value="Genomic_DNA"/>
</dbReference>
<dbReference type="SUPFAM" id="SSF57863">
    <property type="entry name" value="ArfGap/RecO-like zinc finger"/>
    <property type="match status" value="1"/>
</dbReference>
<keyword evidence="22" id="KW-1185">Reference proteome</keyword>